<evidence type="ECO:0000313" key="3">
    <source>
        <dbReference type="Proteomes" id="UP000669179"/>
    </source>
</evidence>
<feature type="region of interest" description="Disordered" evidence="1">
    <location>
        <begin position="1"/>
        <end position="22"/>
    </location>
</feature>
<dbReference type="Proteomes" id="UP000669179">
    <property type="component" value="Unassembled WGS sequence"/>
</dbReference>
<organism evidence="2 3">
    <name type="scientific">Actinomadura barringtoniae</name>
    <dbReference type="NCBI Taxonomy" id="1427535"/>
    <lineage>
        <taxon>Bacteria</taxon>
        <taxon>Bacillati</taxon>
        <taxon>Actinomycetota</taxon>
        <taxon>Actinomycetes</taxon>
        <taxon>Streptosporangiales</taxon>
        <taxon>Thermomonosporaceae</taxon>
        <taxon>Actinomadura</taxon>
    </lineage>
</organism>
<dbReference type="AlphaFoldDB" id="A0A939PHN6"/>
<evidence type="ECO:0000313" key="2">
    <source>
        <dbReference type="EMBL" id="MBO2448726.1"/>
    </source>
</evidence>
<comment type="caution">
    <text evidence="2">The sequence shown here is derived from an EMBL/GenBank/DDBJ whole genome shotgun (WGS) entry which is preliminary data.</text>
</comment>
<gene>
    <name evidence="2" type="ORF">J4573_16610</name>
</gene>
<accession>A0A939PHN6</accession>
<dbReference type="RefSeq" id="WP_208256387.1">
    <property type="nucleotide sequence ID" value="NZ_JAGEOJ010000006.1"/>
</dbReference>
<proteinExistence type="predicted"/>
<keyword evidence="3" id="KW-1185">Reference proteome</keyword>
<dbReference type="EMBL" id="JAGEOJ010000006">
    <property type="protein sequence ID" value="MBO2448726.1"/>
    <property type="molecule type" value="Genomic_DNA"/>
</dbReference>
<sequence length="137" mass="15142">MSLKDVGWSQQHPTKTLIDPDEGPVEVDLEMIPLIEAMWASGYTTLMSCQDIGESILTGGTAIPEPLWPRHSAFYMGSAWLKVPAGDGTRLMQAFKPILRPGEWLAQIPLTADGPCTWASIHFPREQINEATKLLEP</sequence>
<evidence type="ECO:0000256" key="1">
    <source>
        <dbReference type="SAM" id="MobiDB-lite"/>
    </source>
</evidence>
<protein>
    <submittedName>
        <fullName evidence="2">Uncharacterized protein</fullName>
    </submittedName>
</protein>
<name>A0A939PHN6_9ACTN</name>
<reference evidence="2" key="1">
    <citation type="submission" date="2021-03" db="EMBL/GenBank/DDBJ databases">
        <authorList>
            <person name="Kanchanasin P."/>
            <person name="Saeng-In P."/>
            <person name="Phongsopitanun W."/>
            <person name="Yuki M."/>
            <person name="Kudo T."/>
            <person name="Ohkuma M."/>
            <person name="Tanasupawat S."/>
        </authorList>
    </citation>
    <scope>NUCLEOTIDE SEQUENCE</scope>
    <source>
        <strain evidence="2">GKU 128</strain>
    </source>
</reference>